<dbReference type="Gene3D" id="3.90.550.10">
    <property type="entry name" value="Spore Coat Polysaccharide Biosynthesis Protein SpsA, Chain A"/>
    <property type="match status" value="1"/>
</dbReference>
<accession>A0A848BRI6</accession>
<gene>
    <name evidence="9" type="ORF">HF872_02220</name>
</gene>
<dbReference type="CDD" id="cd02503">
    <property type="entry name" value="MobA"/>
    <property type="match status" value="1"/>
</dbReference>
<dbReference type="GO" id="GO:0046872">
    <property type="term" value="F:metal ion binding"/>
    <property type="evidence" value="ECO:0007669"/>
    <property type="project" value="UniProtKB-KW"/>
</dbReference>
<keyword evidence="3" id="KW-0479">Metal-binding</keyword>
<keyword evidence="7" id="KW-0501">Molybdenum cofactor biosynthesis</keyword>
<evidence type="ECO:0000256" key="7">
    <source>
        <dbReference type="ARBA" id="ARBA00023150"/>
    </source>
</evidence>
<evidence type="ECO:0000259" key="8">
    <source>
        <dbReference type="Pfam" id="PF12804"/>
    </source>
</evidence>
<evidence type="ECO:0000256" key="2">
    <source>
        <dbReference type="ARBA" id="ARBA00022679"/>
    </source>
</evidence>
<dbReference type="GO" id="GO:0006777">
    <property type="term" value="P:Mo-molybdopterin cofactor biosynthetic process"/>
    <property type="evidence" value="ECO:0007669"/>
    <property type="project" value="UniProtKB-KW"/>
</dbReference>
<name>A0A848BRI6_9FIRM</name>
<dbReference type="Proteomes" id="UP000591071">
    <property type="component" value="Unassembled WGS sequence"/>
</dbReference>
<dbReference type="Pfam" id="PF12804">
    <property type="entry name" value="NTP_transf_3"/>
    <property type="match status" value="1"/>
</dbReference>
<reference evidence="9 10" key="1">
    <citation type="submission" date="2020-04" db="EMBL/GenBank/DDBJ databases">
        <authorList>
            <person name="Hitch T.C.A."/>
            <person name="Wylensek D."/>
            <person name="Clavel T."/>
        </authorList>
    </citation>
    <scope>NUCLEOTIDE SEQUENCE [LARGE SCALE GENOMIC DNA]</scope>
    <source>
        <strain evidence="9 10">Oil-RF-744-FAT-WT-6-1</strain>
    </source>
</reference>
<feature type="domain" description="MobA-like NTP transferase" evidence="8">
    <location>
        <begin position="11"/>
        <end position="152"/>
    </location>
</feature>
<dbReference type="SUPFAM" id="SSF53448">
    <property type="entry name" value="Nucleotide-diphospho-sugar transferases"/>
    <property type="match status" value="1"/>
</dbReference>
<keyword evidence="4" id="KW-0547">Nucleotide-binding</keyword>
<dbReference type="PANTHER" id="PTHR19136:SF81">
    <property type="entry name" value="MOLYBDENUM COFACTOR GUANYLYLTRANSFERASE"/>
    <property type="match status" value="1"/>
</dbReference>
<dbReference type="InterPro" id="IPR025877">
    <property type="entry name" value="MobA-like_NTP_Trfase"/>
</dbReference>
<keyword evidence="1" id="KW-0963">Cytoplasm</keyword>
<sequence>MFEQMETLQPVILAGGDDSRMGYNKALASFEGTTLIETIYTLLDFVFDKSPMVVTNDKAIFKDIDCLKDALIVEDVYKGAQTLGAVATAFQYTDAENIFVIGVNMPFVSVPMIEKMSFHIQAADAVVPVQDGTDICLHAVYNRRLMPLMRKKIAEGNHLLHSFFPQIDLVQIPVRKDKQEDAIFFDVHTPMDLKMAEEQYESIKETEPEAFQPLLETDPIALKKD</sequence>
<protein>
    <submittedName>
        <fullName evidence="9">Molybdenum cofactor guanylyltransferase</fullName>
    </submittedName>
</protein>
<dbReference type="AlphaFoldDB" id="A0A848BRI6"/>
<evidence type="ECO:0000256" key="5">
    <source>
        <dbReference type="ARBA" id="ARBA00022842"/>
    </source>
</evidence>
<dbReference type="PANTHER" id="PTHR19136">
    <property type="entry name" value="MOLYBDENUM COFACTOR GUANYLYLTRANSFERASE"/>
    <property type="match status" value="1"/>
</dbReference>
<dbReference type="GO" id="GO:0005525">
    <property type="term" value="F:GTP binding"/>
    <property type="evidence" value="ECO:0007669"/>
    <property type="project" value="UniProtKB-KW"/>
</dbReference>
<dbReference type="GO" id="GO:0016779">
    <property type="term" value="F:nucleotidyltransferase activity"/>
    <property type="evidence" value="ECO:0007669"/>
    <property type="project" value="UniProtKB-KW"/>
</dbReference>
<evidence type="ECO:0000256" key="4">
    <source>
        <dbReference type="ARBA" id="ARBA00022741"/>
    </source>
</evidence>
<keyword evidence="2 9" id="KW-0808">Transferase</keyword>
<evidence type="ECO:0000256" key="6">
    <source>
        <dbReference type="ARBA" id="ARBA00023134"/>
    </source>
</evidence>
<comment type="caution">
    <text evidence="9">The sequence shown here is derived from an EMBL/GenBank/DDBJ whole genome shotgun (WGS) entry which is preliminary data.</text>
</comment>
<evidence type="ECO:0000313" key="9">
    <source>
        <dbReference type="EMBL" id="NME27448.1"/>
    </source>
</evidence>
<dbReference type="InterPro" id="IPR013482">
    <property type="entry name" value="Molybde_CF_guanTrfase"/>
</dbReference>
<organism evidence="9 10">
    <name type="scientific">Megasphaera hexanoica</name>
    <dbReference type="NCBI Taxonomy" id="1675036"/>
    <lineage>
        <taxon>Bacteria</taxon>
        <taxon>Bacillati</taxon>
        <taxon>Bacillota</taxon>
        <taxon>Negativicutes</taxon>
        <taxon>Veillonellales</taxon>
        <taxon>Veillonellaceae</taxon>
        <taxon>Megasphaera</taxon>
    </lineage>
</organism>
<keyword evidence="9" id="KW-0548">Nucleotidyltransferase</keyword>
<dbReference type="InterPro" id="IPR029044">
    <property type="entry name" value="Nucleotide-diphossugar_trans"/>
</dbReference>
<evidence type="ECO:0000256" key="3">
    <source>
        <dbReference type="ARBA" id="ARBA00022723"/>
    </source>
</evidence>
<keyword evidence="6" id="KW-0342">GTP-binding</keyword>
<keyword evidence="5" id="KW-0460">Magnesium</keyword>
<dbReference type="RefSeq" id="WP_170087160.1">
    <property type="nucleotide sequence ID" value="NZ_JABAFG010000003.1"/>
</dbReference>
<dbReference type="EMBL" id="JABAFG010000003">
    <property type="protein sequence ID" value="NME27448.1"/>
    <property type="molecule type" value="Genomic_DNA"/>
</dbReference>
<evidence type="ECO:0000256" key="1">
    <source>
        <dbReference type="ARBA" id="ARBA00022490"/>
    </source>
</evidence>
<proteinExistence type="predicted"/>
<evidence type="ECO:0000313" key="10">
    <source>
        <dbReference type="Proteomes" id="UP000591071"/>
    </source>
</evidence>